<feature type="compositionally biased region" description="Basic and acidic residues" evidence="1">
    <location>
        <begin position="58"/>
        <end position="68"/>
    </location>
</feature>
<name>A0A1T5IQA0_9MICO</name>
<dbReference type="STRING" id="123320.SAMN06309945_0719"/>
<organism evidence="2 3">
    <name type="scientific">Okibacterium fritillariae</name>
    <dbReference type="NCBI Taxonomy" id="123320"/>
    <lineage>
        <taxon>Bacteria</taxon>
        <taxon>Bacillati</taxon>
        <taxon>Actinomycetota</taxon>
        <taxon>Actinomycetes</taxon>
        <taxon>Micrococcales</taxon>
        <taxon>Microbacteriaceae</taxon>
        <taxon>Okibacterium</taxon>
    </lineage>
</organism>
<gene>
    <name evidence="2" type="ORF">SAMN06309945_0719</name>
</gene>
<dbReference type="Proteomes" id="UP000190857">
    <property type="component" value="Unassembled WGS sequence"/>
</dbReference>
<dbReference type="InterPro" id="IPR036388">
    <property type="entry name" value="WH-like_DNA-bd_sf"/>
</dbReference>
<protein>
    <recommendedName>
        <fullName evidence="4">Transposase</fullName>
    </recommendedName>
</protein>
<dbReference type="SUPFAM" id="SSF46689">
    <property type="entry name" value="Homeodomain-like"/>
    <property type="match status" value="1"/>
</dbReference>
<accession>A0A1T5IQA0</accession>
<dbReference type="EMBL" id="FUZP01000001">
    <property type="protein sequence ID" value="SKC41321.1"/>
    <property type="molecule type" value="Genomic_DNA"/>
</dbReference>
<evidence type="ECO:0008006" key="4">
    <source>
        <dbReference type="Google" id="ProtNLM"/>
    </source>
</evidence>
<dbReference type="Gene3D" id="1.10.10.10">
    <property type="entry name" value="Winged helix-like DNA-binding domain superfamily/Winged helix DNA-binding domain"/>
    <property type="match status" value="1"/>
</dbReference>
<dbReference type="OrthoDB" id="3695494at2"/>
<keyword evidence="3" id="KW-1185">Reference proteome</keyword>
<evidence type="ECO:0000256" key="1">
    <source>
        <dbReference type="SAM" id="MobiDB-lite"/>
    </source>
</evidence>
<reference evidence="2 3" key="1">
    <citation type="submission" date="2017-02" db="EMBL/GenBank/DDBJ databases">
        <authorList>
            <person name="Peterson S.W."/>
        </authorList>
    </citation>
    <scope>NUCLEOTIDE SEQUENCE [LARGE SCALE GENOMIC DNA]</scope>
    <source>
        <strain evidence="2 3">VKM Ac-2059</strain>
    </source>
</reference>
<feature type="compositionally biased region" description="Low complexity" evidence="1">
    <location>
        <begin position="69"/>
        <end position="86"/>
    </location>
</feature>
<proteinExistence type="predicted"/>
<feature type="region of interest" description="Disordered" evidence="1">
    <location>
        <begin position="58"/>
        <end position="100"/>
    </location>
</feature>
<dbReference type="AlphaFoldDB" id="A0A1T5IQA0"/>
<dbReference type="InterPro" id="IPR009057">
    <property type="entry name" value="Homeodomain-like_sf"/>
</dbReference>
<dbReference type="RefSeq" id="WP_079726907.1">
    <property type="nucleotide sequence ID" value="NZ_FUZP01000001.1"/>
</dbReference>
<evidence type="ECO:0000313" key="3">
    <source>
        <dbReference type="Proteomes" id="UP000190857"/>
    </source>
</evidence>
<sequence length="127" mass="13373">MALERKYSVELKAEALAMVDELRERDPGDRSVVRTTALALGVGEQSLRAWLKTREKREAQRAAREAGRDGAASGITGTAGGPASSGFDTDSVGPGPAAASGELERELAYLRGECTRLRAAINALISS</sequence>
<evidence type="ECO:0000313" key="2">
    <source>
        <dbReference type="EMBL" id="SKC41321.1"/>
    </source>
</evidence>